<keyword evidence="2" id="KW-1003">Cell membrane</keyword>
<evidence type="ECO:0000313" key="13">
    <source>
        <dbReference type="Proteomes" id="UP000241193"/>
    </source>
</evidence>
<keyword evidence="4 9" id="KW-1133">Transmembrane helix</keyword>
<dbReference type="Gene3D" id="1.10.287.950">
    <property type="entry name" value="Methyl-accepting chemotaxis protein"/>
    <property type="match status" value="1"/>
</dbReference>
<organism evidence="12 13">
    <name type="scientific">Pseudothauera lacus</name>
    <dbReference type="NCBI Taxonomy" id="2136175"/>
    <lineage>
        <taxon>Bacteria</taxon>
        <taxon>Pseudomonadati</taxon>
        <taxon>Pseudomonadota</taxon>
        <taxon>Betaproteobacteria</taxon>
        <taxon>Rhodocyclales</taxon>
        <taxon>Zoogloeaceae</taxon>
        <taxon>Pseudothauera</taxon>
    </lineage>
</organism>
<dbReference type="EMBL" id="PZKC01000006">
    <property type="protein sequence ID" value="PTD96569.1"/>
    <property type="molecule type" value="Genomic_DNA"/>
</dbReference>
<evidence type="ECO:0000256" key="6">
    <source>
        <dbReference type="ARBA" id="ARBA00023224"/>
    </source>
</evidence>
<evidence type="ECO:0000259" key="11">
    <source>
        <dbReference type="PROSITE" id="PS50885"/>
    </source>
</evidence>
<dbReference type="PRINTS" id="PR00260">
    <property type="entry name" value="CHEMTRNSDUCR"/>
</dbReference>
<comment type="similarity">
    <text evidence="7">Belongs to the methyl-accepting chemotaxis (MCP) protein family.</text>
</comment>
<dbReference type="SUPFAM" id="SSF58104">
    <property type="entry name" value="Methyl-accepting chemotaxis protein (MCP) signaling domain"/>
    <property type="match status" value="1"/>
</dbReference>
<evidence type="ECO:0000256" key="4">
    <source>
        <dbReference type="ARBA" id="ARBA00022989"/>
    </source>
</evidence>
<proteinExistence type="inferred from homology"/>
<evidence type="ECO:0000256" key="8">
    <source>
        <dbReference type="PROSITE-ProRule" id="PRU00284"/>
    </source>
</evidence>
<dbReference type="InterPro" id="IPR033480">
    <property type="entry name" value="sCache_2"/>
</dbReference>
<feature type="domain" description="Methyl-accepting transducer" evidence="10">
    <location>
        <begin position="272"/>
        <end position="508"/>
    </location>
</feature>
<gene>
    <name evidence="12" type="ORF">C8261_09185</name>
</gene>
<keyword evidence="3 9" id="KW-0812">Transmembrane</keyword>
<accession>A0A2T4IFK6</accession>
<dbReference type="SMART" id="SM00283">
    <property type="entry name" value="MA"/>
    <property type="match status" value="1"/>
</dbReference>
<dbReference type="GO" id="GO:0006935">
    <property type="term" value="P:chemotaxis"/>
    <property type="evidence" value="ECO:0007669"/>
    <property type="project" value="InterPro"/>
</dbReference>
<feature type="transmembrane region" description="Helical" evidence="9">
    <location>
        <begin position="189"/>
        <end position="208"/>
    </location>
</feature>
<dbReference type="PROSITE" id="PS50885">
    <property type="entry name" value="HAMP"/>
    <property type="match status" value="1"/>
</dbReference>
<keyword evidence="13" id="KW-1185">Reference proteome</keyword>
<reference evidence="12 13" key="1">
    <citation type="submission" date="2018-03" db="EMBL/GenBank/DDBJ databases">
        <authorList>
            <person name="Keele B.F."/>
        </authorList>
    </citation>
    <scope>NUCLEOTIDE SEQUENCE [LARGE SCALE GENOMIC DNA]</scope>
    <source>
        <strain evidence="12 13">D20</strain>
    </source>
</reference>
<name>A0A2T4IFK6_9RHOO</name>
<keyword evidence="6 8" id="KW-0807">Transducer</keyword>
<dbReference type="SMART" id="SM01049">
    <property type="entry name" value="Cache_2"/>
    <property type="match status" value="1"/>
</dbReference>
<feature type="domain" description="HAMP" evidence="11">
    <location>
        <begin position="226"/>
        <end position="267"/>
    </location>
</feature>
<dbReference type="OrthoDB" id="8555762at2"/>
<sequence length="544" mass="58295">MSLKSMSVMHRLVLVLVIALLGTLILSAVALVQYRAQMLADYQRAVRSLVEVAHGTIAHYQGLERSGALSRSAAQDAAKAALRGLRYDGSEYFWINDSGPVIVMHPIRPELEGQNLGNTQDPTGKYLFREFVRVAQGQGEGFVDYLWPKPGATAPQPKISYVKMFRDWDWIVGSGIYVDDIGDAFMRHLWQFAGFVVGIMALLMFVAWRVVGSIVSQLGGEPTYATEVMRSVASGDLRVDVRVNHGEQDSLLGALAEMVGRLRGMVGEIGVNAERVAGNSSEISAVSKQVAEASHVQSDAASSIAAAVEEMTVSISHISDSARETETNSARAAVLAEQGEARADEAVGEMESMAATVDRAAEKIQQLVERANEIGTIANVIKEIAAQTNLLALNAAIEAARAGEQGRGFAVVADEVRGLAERTATATVQIEKMITSIQSETHGAVEVMSQVAGQVKDGVELVQGAAGSLREIRGGTDVALERIRDVADATKEQGSVSTSIAQQVEQIAQMVEGTSNSMRSAVGAVEELEKLAADLHDLVSRFRY</sequence>
<evidence type="ECO:0000256" key="3">
    <source>
        <dbReference type="ARBA" id="ARBA00022692"/>
    </source>
</evidence>
<evidence type="ECO:0000256" key="5">
    <source>
        <dbReference type="ARBA" id="ARBA00023136"/>
    </source>
</evidence>
<evidence type="ECO:0000256" key="1">
    <source>
        <dbReference type="ARBA" id="ARBA00004651"/>
    </source>
</evidence>
<protein>
    <submittedName>
        <fullName evidence="12">Chemotaxis protein</fullName>
    </submittedName>
</protein>
<comment type="caution">
    <text evidence="12">The sequence shown here is derived from an EMBL/GenBank/DDBJ whole genome shotgun (WGS) entry which is preliminary data.</text>
</comment>
<dbReference type="GO" id="GO:0005886">
    <property type="term" value="C:plasma membrane"/>
    <property type="evidence" value="ECO:0007669"/>
    <property type="project" value="UniProtKB-SubCell"/>
</dbReference>
<reference evidence="12 13" key="2">
    <citation type="submission" date="2018-04" db="EMBL/GenBank/DDBJ databases">
        <title>Thauera lacus sp. nov., isolated from an saline lake in Inner Mongolia, China.</title>
        <authorList>
            <person name="Liang Q.-Y."/>
        </authorList>
    </citation>
    <scope>NUCLEOTIDE SEQUENCE [LARGE SCALE GENOMIC DNA]</scope>
    <source>
        <strain evidence="12 13">D20</strain>
    </source>
</reference>
<dbReference type="PROSITE" id="PS50111">
    <property type="entry name" value="CHEMOTAXIS_TRANSDUC_2"/>
    <property type="match status" value="1"/>
</dbReference>
<evidence type="ECO:0000313" key="12">
    <source>
        <dbReference type="EMBL" id="PTD96569.1"/>
    </source>
</evidence>
<dbReference type="InterPro" id="IPR003660">
    <property type="entry name" value="HAMP_dom"/>
</dbReference>
<dbReference type="GO" id="GO:0007165">
    <property type="term" value="P:signal transduction"/>
    <property type="evidence" value="ECO:0007669"/>
    <property type="project" value="UniProtKB-KW"/>
</dbReference>
<dbReference type="Proteomes" id="UP000241193">
    <property type="component" value="Unassembled WGS sequence"/>
</dbReference>
<evidence type="ECO:0000256" key="2">
    <source>
        <dbReference type="ARBA" id="ARBA00022475"/>
    </source>
</evidence>
<dbReference type="Pfam" id="PF08269">
    <property type="entry name" value="dCache_2"/>
    <property type="match status" value="1"/>
</dbReference>
<evidence type="ECO:0000259" key="10">
    <source>
        <dbReference type="PROSITE" id="PS50111"/>
    </source>
</evidence>
<dbReference type="Gene3D" id="3.30.450.20">
    <property type="entry name" value="PAS domain"/>
    <property type="match status" value="1"/>
</dbReference>
<dbReference type="RefSeq" id="WP_107493503.1">
    <property type="nucleotide sequence ID" value="NZ_PZKC01000006.1"/>
</dbReference>
<dbReference type="AlphaFoldDB" id="A0A2T4IFK6"/>
<dbReference type="CDD" id="cd11386">
    <property type="entry name" value="MCP_signal"/>
    <property type="match status" value="1"/>
</dbReference>
<dbReference type="Pfam" id="PF00015">
    <property type="entry name" value="MCPsignal"/>
    <property type="match status" value="1"/>
</dbReference>
<dbReference type="FunFam" id="1.10.287.950:FF:000001">
    <property type="entry name" value="Methyl-accepting chemotaxis sensory transducer"/>
    <property type="match status" value="1"/>
</dbReference>
<keyword evidence="5 9" id="KW-0472">Membrane</keyword>
<dbReference type="InterPro" id="IPR004010">
    <property type="entry name" value="Double_Cache_2"/>
</dbReference>
<dbReference type="PANTHER" id="PTHR32089">
    <property type="entry name" value="METHYL-ACCEPTING CHEMOTAXIS PROTEIN MCPB"/>
    <property type="match status" value="1"/>
</dbReference>
<dbReference type="GO" id="GO:0004888">
    <property type="term" value="F:transmembrane signaling receptor activity"/>
    <property type="evidence" value="ECO:0007669"/>
    <property type="project" value="InterPro"/>
</dbReference>
<dbReference type="PANTHER" id="PTHR32089:SF112">
    <property type="entry name" value="LYSOZYME-LIKE PROTEIN-RELATED"/>
    <property type="match status" value="1"/>
</dbReference>
<comment type="subcellular location">
    <subcellularLocation>
        <location evidence="1">Cell membrane</location>
        <topology evidence="1">Multi-pass membrane protein</topology>
    </subcellularLocation>
</comment>
<dbReference type="InterPro" id="IPR004090">
    <property type="entry name" value="Chemotax_Me-accpt_rcpt"/>
</dbReference>
<dbReference type="InterPro" id="IPR004089">
    <property type="entry name" value="MCPsignal_dom"/>
</dbReference>
<evidence type="ECO:0000256" key="7">
    <source>
        <dbReference type="ARBA" id="ARBA00029447"/>
    </source>
</evidence>
<evidence type="ECO:0000256" key="9">
    <source>
        <dbReference type="SAM" id="Phobius"/>
    </source>
</evidence>